<dbReference type="RefSeq" id="WP_166727621.1">
    <property type="nucleotide sequence ID" value="NZ_SBIW01000002.1"/>
</dbReference>
<evidence type="ECO:0000313" key="2">
    <source>
        <dbReference type="Proteomes" id="UP000286701"/>
    </source>
</evidence>
<dbReference type="Proteomes" id="UP000286701">
    <property type="component" value="Unassembled WGS sequence"/>
</dbReference>
<evidence type="ECO:0000313" key="1">
    <source>
        <dbReference type="EMBL" id="RWY55505.1"/>
    </source>
</evidence>
<gene>
    <name evidence="1" type="ORF">EPL05_03775</name>
</gene>
<keyword evidence="2" id="KW-1185">Reference proteome</keyword>
<reference evidence="1 2" key="1">
    <citation type="submission" date="2019-01" db="EMBL/GenBank/DDBJ databases">
        <title>Mucilaginibacter antarcticum sp. nov., isolated from antarctic soil.</title>
        <authorList>
            <person name="Yan Y.-Q."/>
            <person name="Du Z.-J."/>
        </authorList>
    </citation>
    <scope>NUCLEOTIDE SEQUENCE [LARGE SCALE GENOMIC DNA]</scope>
    <source>
        <strain evidence="1 2">F01003</strain>
    </source>
</reference>
<sequence length="92" mass="10060">MIYGTVFMIGKIPGLSMPLYTNRSTELFNNRIVSQIIGSKNQLSILNNQLFLIVGYLFKNIGSASTIMMAELNSAIINIIGANDPVVSHSLL</sequence>
<accession>A0A3S3XCQ6</accession>
<dbReference type="AlphaFoldDB" id="A0A3S3XCQ6"/>
<dbReference type="EMBL" id="SBIW01000002">
    <property type="protein sequence ID" value="RWY55505.1"/>
    <property type="molecule type" value="Genomic_DNA"/>
</dbReference>
<proteinExistence type="predicted"/>
<name>A0A3S3XCQ6_9SPHI</name>
<organism evidence="1 2">
    <name type="scientific">Mucilaginibacter gilvus</name>
    <dbReference type="NCBI Taxonomy" id="2305909"/>
    <lineage>
        <taxon>Bacteria</taxon>
        <taxon>Pseudomonadati</taxon>
        <taxon>Bacteroidota</taxon>
        <taxon>Sphingobacteriia</taxon>
        <taxon>Sphingobacteriales</taxon>
        <taxon>Sphingobacteriaceae</taxon>
        <taxon>Mucilaginibacter</taxon>
    </lineage>
</organism>
<protein>
    <submittedName>
        <fullName evidence="1">Uncharacterized protein</fullName>
    </submittedName>
</protein>
<comment type="caution">
    <text evidence="1">The sequence shown here is derived from an EMBL/GenBank/DDBJ whole genome shotgun (WGS) entry which is preliminary data.</text>
</comment>